<comment type="caution">
    <text evidence="1">The sequence shown here is derived from an EMBL/GenBank/DDBJ whole genome shotgun (WGS) entry which is preliminary data.</text>
</comment>
<evidence type="ECO:0000313" key="1">
    <source>
        <dbReference type="EMBL" id="PQM26708.1"/>
    </source>
</evidence>
<dbReference type="EMBL" id="PHFW01000003">
    <property type="protein sequence ID" value="PQM26708.1"/>
    <property type="molecule type" value="Genomic_DNA"/>
</dbReference>
<organism evidence="1 2">
    <name type="scientific">Sphingopyxis lindanitolerans</name>
    <dbReference type="NCBI Taxonomy" id="2054227"/>
    <lineage>
        <taxon>Bacteria</taxon>
        <taxon>Pseudomonadati</taxon>
        <taxon>Pseudomonadota</taxon>
        <taxon>Alphaproteobacteria</taxon>
        <taxon>Sphingomonadales</taxon>
        <taxon>Sphingomonadaceae</taxon>
        <taxon>Sphingopyxis</taxon>
    </lineage>
</organism>
<reference evidence="2" key="1">
    <citation type="submission" date="2017-11" db="EMBL/GenBank/DDBJ databases">
        <title>The complete genome sequence of Sphingopyxis pomeranensis sp. nov. strain WS5A3p.</title>
        <authorList>
            <person name="Kaminski M.A."/>
        </authorList>
    </citation>
    <scope>NUCLEOTIDE SEQUENCE [LARGE SCALE GENOMIC DNA]</scope>
    <source>
        <strain evidence="2">WS5A3p</strain>
    </source>
</reference>
<accession>A0A2S8B319</accession>
<sequence length="396" mass="43685">MDPSLIDVGIDSRSASFENPTGARGAGGAAAGGRKGAAWRVIRPGERVALADVSGSGTIRHIWMTSDAWSPAVMRALRLEVHYDGRDAPSISVPLLDFFGQPHGRINEFYSALLSTHEGRGLNAYFPMPFRDAIRIALVNESGRHIRLFYQIDYTLEPRERVPASYLHATFRRDNPTRLREDFVILDGLKGPGRFLGCSVGIRVVDTGSWYGEGEVKIYRDGDRDLPTICGTGLEDYVGTAWGMATHHAPYAGAPLVMPDPGDAKPDDYKPDLVSFYRWHLPDPVMFAHEIKVTIQQIGMAIFNADEAEAMARYREEHPAAGSGWATVAGTSFSVVERRDDYCATAFAYCSQPQAVPRYDLDAAVADLGEFAYEKVRELTDDQRELLNRSLLNAPG</sequence>
<proteinExistence type="predicted"/>
<evidence type="ECO:0000313" key="2">
    <source>
        <dbReference type="Proteomes" id="UP000238954"/>
    </source>
</evidence>
<protein>
    <recommendedName>
        <fullName evidence="3">DUF2961 domain-containing protein</fullName>
    </recommendedName>
</protein>
<dbReference type="InterPro" id="IPR021345">
    <property type="entry name" value="DUF2961"/>
</dbReference>
<gene>
    <name evidence="1" type="ORF">CVO77_17035</name>
</gene>
<evidence type="ECO:0008006" key="3">
    <source>
        <dbReference type="Google" id="ProtNLM"/>
    </source>
</evidence>
<dbReference type="Gene3D" id="2.60.120.1390">
    <property type="match status" value="1"/>
</dbReference>
<dbReference type="RefSeq" id="WP_106000077.1">
    <property type="nucleotide sequence ID" value="NZ_CM009578.1"/>
</dbReference>
<dbReference type="Pfam" id="PF11175">
    <property type="entry name" value="DUF2961"/>
    <property type="match status" value="1"/>
</dbReference>
<name>A0A2S8B319_9SPHN</name>
<keyword evidence="2" id="KW-1185">Reference proteome</keyword>
<dbReference type="AlphaFoldDB" id="A0A2S8B319"/>
<dbReference type="Proteomes" id="UP000238954">
    <property type="component" value="Chromosome"/>
</dbReference>
<dbReference type="OrthoDB" id="2518538at2"/>